<dbReference type="PANTHER" id="PTHR36519:SF9">
    <property type="entry name" value="EB DOMAIN-CONTAINING PROTEIN-RELATED"/>
    <property type="match status" value="1"/>
</dbReference>
<dbReference type="AlphaFoldDB" id="A0A8H6A4E5"/>
<evidence type="ECO:0000256" key="1">
    <source>
        <dbReference type="SAM" id="SignalP"/>
    </source>
</evidence>
<feature type="signal peptide" evidence="1">
    <location>
        <begin position="1"/>
        <end position="17"/>
    </location>
</feature>
<protein>
    <recommendedName>
        <fullName evidence="4">Dickkopf N-terminal cysteine-rich domain-containing protein</fullName>
    </recommendedName>
</protein>
<evidence type="ECO:0000313" key="2">
    <source>
        <dbReference type="EMBL" id="KAF5861412.1"/>
    </source>
</evidence>
<keyword evidence="1" id="KW-0732">Signal</keyword>
<accession>A0A8H6A4E5</accession>
<dbReference type="Proteomes" id="UP000541154">
    <property type="component" value="Unassembled WGS sequence"/>
</dbReference>
<feature type="chain" id="PRO_5034921526" description="Dickkopf N-terminal cysteine-rich domain-containing protein" evidence="1">
    <location>
        <begin position="18"/>
        <end position="202"/>
    </location>
</feature>
<name>A0A8H6A4E5_PETAA</name>
<sequence length="202" mass="22604">MRLYIIGLLLLWNLVASLGTGSISQANDDFSVDQPCQGVDNGACEQVSPWPKRDLRGCTDNADCPVNFHCHNGNCIRSPRDDAELDAHDTTENTLCKTSVDCAVGSWCRRGRCDRIPRLPSKLLTRDPNAGETPNGLETHQRPCNFQRRCWPPQICFGGWCRDPFKVMAREDAGSDEAFKDCKIHQECYPRGRCINGKCSQT</sequence>
<evidence type="ECO:0000313" key="3">
    <source>
        <dbReference type="Proteomes" id="UP000541154"/>
    </source>
</evidence>
<organism evidence="2 3">
    <name type="scientific">Petromyces alliaceus</name>
    <name type="common">Aspergillus alliaceus</name>
    <dbReference type="NCBI Taxonomy" id="209559"/>
    <lineage>
        <taxon>Eukaryota</taxon>
        <taxon>Fungi</taxon>
        <taxon>Dikarya</taxon>
        <taxon>Ascomycota</taxon>
        <taxon>Pezizomycotina</taxon>
        <taxon>Eurotiomycetes</taxon>
        <taxon>Eurotiomycetidae</taxon>
        <taxon>Eurotiales</taxon>
        <taxon>Aspergillaceae</taxon>
        <taxon>Aspergillus</taxon>
        <taxon>Aspergillus subgen. Circumdati</taxon>
    </lineage>
</organism>
<keyword evidence="3" id="KW-1185">Reference proteome</keyword>
<evidence type="ECO:0008006" key="4">
    <source>
        <dbReference type="Google" id="ProtNLM"/>
    </source>
</evidence>
<dbReference type="EMBL" id="SPNV01000100">
    <property type="protein sequence ID" value="KAF5861412.1"/>
    <property type="molecule type" value="Genomic_DNA"/>
</dbReference>
<proteinExistence type="predicted"/>
<reference evidence="2 3" key="1">
    <citation type="submission" date="2019-04" db="EMBL/GenBank/DDBJ databases">
        <title>Aspergillus burnettii sp. nov., novel species from soil in southeast Queensland.</title>
        <authorList>
            <person name="Gilchrist C.L.M."/>
            <person name="Pitt J.I."/>
            <person name="Lange L."/>
            <person name="Lacey H.J."/>
            <person name="Vuong D."/>
            <person name="Midgley D.J."/>
            <person name="Greenfield P."/>
            <person name="Bradbury M."/>
            <person name="Lacey E."/>
            <person name="Busk P.K."/>
            <person name="Pilgaard B."/>
            <person name="Chooi Y.H."/>
            <person name="Piggott A.M."/>
        </authorList>
    </citation>
    <scope>NUCLEOTIDE SEQUENCE [LARGE SCALE GENOMIC DNA]</scope>
    <source>
        <strain evidence="2 3">FRR 5400</strain>
    </source>
</reference>
<dbReference type="PANTHER" id="PTHR36519">
    <property type="entry name" value="FIP (FUNGUS-INDUCED PROTEIN) RELATED-RELATED"/>
    <property type="match status" value="1"/>
</dbReference>
<comment type="caution">
    <text evidence="2">The sequence shown here is derived from an EMBL/GenBank/DDBJ whole genome shotgun (WGS) entry which is preliminary data.</text>
</comment>
<gene>
    <name evidence="2" type="ORF">ETB97_000291</name>
</gene>